<feature type="domain" description="RNA polymerase sigma factor 70 region 4 type 2" evidence="7">
    <location>
        <begin position="106"/>
        <end position="158"/>
    </location>
</feature>
<dbReference type="InterPro" id="IPR013325">
    <property type="entry name" value="RNA_pol_sigma_r2"/>
</dbReference>
<sequence>MQEARADGCGTAEFDAFYTATAVRVVGHVFAVYGDLADAQDVVQEAYAKAWQHWHKVSAYADPEAWVRVVAWRLAANRWRSARRRARAWARRGEPPPTPGPGPDRVAIVRALQQLPIKQRQVVVLHYLYGYPVAEIAESTGMPVGSVKAYLHRARARLAVAFGEGAGLEERSGDGFPAFP</sequence>
<feature type="domain" description="RNA polymerase sigma-70 region 2" evidence="6">
    <location>
        <begin position="18"/>
        <end position="85"/>
    </location>
</feature>
<keyword evidence="2" id="KW-0805">Transcription regulation</keyword>
<dbReference type="SUPFAM" id="SSF88659">
    <property type="entry name" value="Sigma3 and sigma4 domains of RNA polymerase sigma factors"/>
    <property type="match status" value="1"/>
</dbReference>
<dbReference type="Gene3D" id="1.10.10.10">
    <property type="entry name" value="Winged helix-like DNA-binding domain superfamily/Winged helix DNA-binding domain"/>
    <property type="match status" value="1"/>
</dbReference>
<dbReference type="Pfam" id="PF08281">
    <property type="entry name" value="Sigma70_r4_2"/>
    <property type="match status" value="1"/>
</dbReference>
<dbReference type="InterPro" id="IPR007627">
    <property type="entry name" value="RNA_pol_sigma70_r2"/>
</dbReference>
<dbReference type="GO" id="GO:0006352">
    <property type="term" value="P:DNA-templated transcription initiation"/>
    <property type="evidence" value="ECO:0007669"/>
    <property type="project" value="InterPro"/>
</dbReference>
<dbReference type="Pfam" id="PF04542">
    <property type="entry name" value="Sigma70_r2"/>
    <property type="match status" value="1"/>
</dbReference>
<evidence type="ECO:0000256" key="3">
    <source>
        <dbReference type="ARBA" id="ARBA00023082"/>
    </source>
</evidence>
<dbReference type="InterPro" id="IPR039425">
    <property type="entry name" value="RNA_pol_sigma-70-like"/>
</dbReference>
<dbReference type="InterPro" id="IPR014325">
    <property type="entry name" value="RNA_pol_sigma-E_actinobac"/>
</dbReference>
<dbReference type="InterPro" id="IPR036388">
    <property type="entry name" value="WH-like_DNA-bd_sf"/>
</dbReference>
<dbReference type="Proteomes" id="UP000198217">
    <property type="component" value="Chromosome I"/>
</dbReference>
<evidence type="ECO:0000256" key="5">
    <source>
        <dbReference type="ARBA" id="ARBA00023163"/>
    </source>
</evidence>
<dbReference type="NCBIfam" id="TIGR02983">
    <property type="entry name" value="SigE-fam_strep"/>
    <property type="match status" value="1"/>
</dbReference>
<dbReference type="GO" id="GO:0003677">
    <property type="term" value="F:DNA binding"/>
    <property type="evidence" value="ECO:0007669"/>
    <property type="project" value="UniProtKB-KW"/>
</dbReference>
<evidence type="ECO:0000313" key="8">
    <source>
        <dbReference type="EMBL" id="SCG57728.1"/>
    </source>
</evidence>
<comment type="similarity">
    <text evidence="1">Belongs to the sigma-70 factor family. ECF subfamily.</text>
</comment>
<evidence type="ECO:0000256" key="1">
    <source>
        <dbReference type="ARBA" id="ARBA00010641"/>
    </source>
</evidence>
<keyword evidence="5" id="KW-0804">Transcription</keyword>
<protein>
    <submittedName>
        <fullName evidence="8">RNA polymerase sigma-70 factor, ECF subfamily</fullName>
    </submittedName>
</protein>
<accession>A0A1C5IH19</accession>
<keyword evidence="4" id="KW-0238">DNA-binding</keyword>
<name>A0A1C5IH19_9ACTN</name>
<organism evidence="8 9">
    <name type="scientific">Micromonospora echinaurantiaca</name>
    <dbReference type="NCBI Taxonomy" id="47857"/>
    <lineage>
        <taxon>Bacteria</taxon>
        <taxon>Bacillati</taxon>
        <taxon>Actinomycetota</taxon>
        <taxon>Actinomycetes</taxon>
        <taxon>Micromonosporales</taxon>
        <taxon>Micromonosporaceae</taxon>
        <taxon>Micromonospora</taxon>
    </lineage>
</organism>
<proteinExistence type="inferred from homology"/>
<evidence type="ECO:0000259" key="6">
    <source>
        <dbReference type="Pfam" id="PF04542"/>
    </source>
</evidence>
<evidence type="ECO:0000256" key="2">
    <source>
        <dbReference type="ARBA" id="ARBA00023015"/>
    </source>
</evidence>
<keyword evidence="3" id="KW-0731">Sigma factor</keyword>
<dbReference type="AlphaFoldDB" id="A0A1C5IH19"/>
<dbReference type="Gene3D" id="1.10.1740.10">
    <property type="match status" value="1"/>
</dbReference>
<evidence type="ECO:0000259" key="7">
    <source>
        <dbReference type="Pfam" id="PF08281"/>
    </source>
</evidence>
<dbReference type="InterPro" id="IPR013324">
    <property type="entry name" value="RNA_pol_sigma_r3/r4-like"/>
</dbReference>
<reference evidence="8 9" key="1">
    <citation type="submission" date="2016-06" db="EMBL/GenBank/DDBJ databases">
        <authorList>
            <person name="Kjaerup R.B."/>
            <person name="Dalgaard T.S."/>
            <person name="Juul-Madsen H.R."/>
        </authorList>
    </citation>
    <scope>NUCLEOTIDE SEQUENCE [LARGE SCALE GENOMIC DNA]</scope>
    <source>
        <strain evidence="8 9">DSM 43904</strain>
    </source>
</reference>
<dbReference type="PANTHER" id="PTHR43133">
    <property type="entry name" value="RNA POLYMERASE ECF-TYPE SIGMA FACTO"/>
    <property type="match status" value="1"/>
</dbReference>
<dbReference type="GO" id="GO:0016987">
    <property type="term" value="F:sigma factor activity"/>
    <property type="evidence" value="ECO:0007669"/>
    <property type="project" value="UniProtKB-KW"/>
</dbReference>
<dbReference type="PANTHER" id="PTHR43133:SF50">
    <property type="entry name" value="ECF RNA POLYMERASE SIGMA FACTOR SIGM"/>
    <property type="match status" value="1"/>
</dbReference>
<dbReference type="InterPro" id="IPR014284">
    <property type="entry name" value="RNA_pol_sigma-70_dom"/>
</dbReference>
<dbReference type="InterPro" id="IPR013249">
    <property type="entry name" value="RNA_pol_sigma70_r4_t2"/>
</dbReference>
<dbReference type="NCBIfam" id="TIGR02937">
    <property type="entry name" value="sigma70-ECF"/>
    <property type="match status" value="1"/>
</dbReference>
<gene>
    <name evidence="8" type="ORF">GA0070609_3345</name>
</gene>
<dbReference type="CDD" id="cd06171">
    <property type="entry name" value="Sigma70_r4"/>
    <property type="match status" value="1"/>
</dbReference>
<dbReference type="EMBL" id="LT607750">
    <property type="protein sequence ID" value="SCG57728.1"/>
    <property type="molecule type" value="Genomic_DNA"/>
</dbReference>
<evidence type="ECO:0000256" key="4">
    <source>
        <dbReference type="ARBA" id="ARBA00023125"/>
    </source>
</evidence>
<dbReference type="SUPFAM" id="SSF88946">
    <property type="entry name" value="Sigma2 domain of RNA polymerase sigma factors"/>
    <property type="match status" value="1"/>
</dbReference>
<evidence type="ECO:0000313" key="9">
    <source>
        <dbReference type="Proteomes" id="UP000198217"/>
    </source>
</evidence>
<keyword evidence="9" id="KW-1185">Reference proteome</keyword>